<dbReference type="InterPro" id="IPR039634">
    <property type="entry name" value="Bul1-like"/>
</dbReference>
<dbReference type="EMBL" id="OZ004258">
    <property type="protein sequence ID" value="CAK7914321.1"/>
    <property type="molecule type" value="Genomic_DNA"/>
</dbReference>
<protein>
    <recommendedName>
        <fullName evidence="6">Ubiquitin ligase-binding protein BUL1</fullName>
    </recommendedName>
</protein>
<proteinExistence type="predicted"/>
<dbReference type="InterPro" id="IPR022794">
    <property type="entry name" value="Bul1_C"/>
</dbReference>
<feature type="domain" description="Bul1 N-terminal" evidence="2">
    <location>
        <begin position="61"/>
        <end position="483"/>
    </location>
</feature>
<feature type="compositionally biased region" description="Low complexity" evidence="1">
    <location>
        <begin position="28"/>
        <end position="38"/>
    </location>
</feature>
<evidence type="ECO:0000259" key="2">
    <source>
        <dbReference type="Pfam" id="PF04425"/>
    </source>
</evidence>
<dbReference type="Proteomes" id="UP001497600">
    <property type="component" value="Chromosome F"/>
</dbReference>
<dbReference type="PANTHER" id="PTHR31904">
    <property type="entry name" value="BYPASS OF STOP CODON PROTEIN 5-RELATED"/>
    <property type="match status" value="1"/>
</dbReference>
<feature type="compositionally biased region" description="Low complexity" evidence="1">
    <location>
        <begin position="1"/>
        <end position="16"/>
    </location>
</feature>
<sequence length="843" mass="94958">MPTFDSDSSGSTTSTESHSRIGSMKPESNNASSSQPSSTDILPLSSPDYEEYDYFSPKQNTKKPEVPLWNILPSYHMYTSTVSKSLRVTHDDLNDTAFEPPTYDDLATLSSCQSGRASGSSSTPGTIGASYEELESLPQSVDAQNPNLIIADESSNLWQCTILDNIHTLNNLSDSDNVYAKALKIDVFFTEEIGEMGKEPVFIDPSNYEYKQGDLINGYFLVDNQSDKEISFDMFYVLFEGNFKVSSNVFGTNGKETFVTKKFLEMFDFSASWHYGYINRLLSEYTNPYTCPDSVDPIDNTQLSFGAERTIKPFIKHKRFFTFKIPDKLLDSSCQHNLSSHTETPPSIGLASRDQLKNLHNSNFVKTSATTNDGRLKDFSFFNTCINYSVDARFIGKASMYGVLPDRNQDEATLVNTTGDEFIILRDTHQSIRIIEETKISNDLELKAAQRVSKDLFDNFKARVDDEVTRGEELLAAKLSKTSSKEPSFLSSIISPIGSNSANSSSLNSNTFNSRTYSENTIASTIAKELAKCQQMYKPSQSRRKSKAESLENSEHDYYKIFYPIQKRSITGTAKFLGTLVACTPKVHYSILYIPPPSYRTDEVDSSSWNIDVPIDLEYVIPGANSASKNLKLPEIKSFGAELIALTIKSEIGSIPIEFNHDMLFDNNQSMEKTHKSAYEYETDFFEDHVIKPLKEKTKKLQSISQQLGPGVFRMDLNLVEDLKTLCKLKTKHMNLVIDQVKLKSINNNKEIPSSEIPWEVKYKPSNAESPTTYKKSFTVSIDLTSGRLKSGETMSKLKAYDNYNLIPDFQMCQMTRFYYIKVLIALQKGETIVVNVPLEVKK</sequence>
<evidence type="ECO:0000256" key="1">
    <source>
        <dbReference type="SAM" id="MobiDB-lite"/>
    </source>
</evidence>
<evidence type="ECO:0000313" key="5">
    <source>
        <dbReference type="Proteomes" id="UP001497600"/>
    </source>
</evidence>
<feature type="domain" description="Bul1 C-terminal" evidence="3">
    <location>
        <begin position="613"/>
        <end position="843"/>
    </location>
</feature>
<name>A0ABP0EG37_9ASCO</name>
<reference evidence="4 5" key="1">
    <citation type="submission" date="2024-01" db="EMBL/GenBank/DDBJ databases">
        <authorList>
            <consortium name="Genoscope - CEA"/>
            <person name="William W."/>
        </authorList>
    </citation>
    <scope>NUCLEOTIDE SEQUENCE [LARGE SCALE GENOMIC DNA]</scope>
    <source>
        <strain evidence="4 5">29B2s-10</strain>
    </source>
</reference>
<dbReference type="Pfam" id="PF04425">
    <property type="entry name" value="Bul1_N"/>
    <property type="match status" value="1"/>
</dbReference>
<gene>
    <name evidence="4" type="ORF">CAAN4_F15896</name>
</gene>
<dbReference type="Pfam" id="PF04426">
    <property type="entry name" value="Bul1_C"/>
    <property type="match status" value="1"/>
</dbReference>
<feature type="region of interest" description="Disordered" evidence="1">
    <location>
        <begin position="1"/>
        <end position="47"/>
    </location>
</feature>
<organism evidence="4 5">
    <name type="scientific">[Candida] anglica</name>
    <dbReference type="NCBI Taxonomy" id="148631"/>
    <lineage>
        <taxon>Eukaryota</taxon>
        <taxon>Fungi</taxon>
        <taxon>Dikarya</taxon>
        <taxon>Ascomycota</taxon>
        <taxon>Saccharomycotina</taxon>
        <taxon>Pichiomycetes</taxon>
        <taxon>Debaryomycetaceae</taxon>
        <taxon>Kurtzmaniella</taxon>
    </lineage>
</organism>
<dbReference type="PANTHER" id="PTHR31904:SF1">
    <property type="entry name" value="BYPASS OF STOP CODON PROTEIN 5-RELATED"/>
    <property type="match status" value="1"/>
</dbReference>
<accession>A0ABP0EG37</accession>
<keyword evidence="5" id="KW-1185">Reference proteome</keyword>
<dbReference type="InterPro" id="IPR007519">
    <property type="entry name" value="Bul1_N"/>
</dbReference>
<evidence type="ECO:0008006" key="6">
    <source>
        <dbReference type="Google" id="ProtNLM"/>
    </source>
</evidence>
<evidence type="ECO:0000259" key="3">
    <source>
        <dbReference type="Pfam" id="PF04426"/>
    </source>
</evidence>
<evidence type="ECO:0000313" key="4">
    <source>
        <dbReference type="EMBL" id="CAK7914321.1"/>
    </source>
</evidence>